<reference evidence="2" key="1">
    <citation type="journal article" date="2023" name="G3 (Bethesda)">
        <title>Genome assembly and association tests identify interacting loci associated with vigor, precocity, and sex in interspecific pistachio rootstocks.</title>
        <authorList>
            <person name="Palmer W."/>
            <person name="Jacygrad E."/>
            <person name="Sagayaradj S."/>
            <person name="Cavanaugh K."/>
            <person name="Han R."/>
            <person name="Bertier L."/>
            <person name="Beede B."/>
            <person name="Kafkas S."/>
            <person name="Golino D."/>
            <person name="Preece J."/>
            <person name="Michelmore R."/>
        </authorList>
    </citation>
    <scope>NUCLEOTIDE SEQUENCE [LARGE SCALE GENOMIC DNA]</scope>
</reference>
<evidence type="ECO:0000313" key="1">
    <source>
        <dbReference type="EMBL" id="KAJ0088337.1"/>
    </source>
</evidence>
<organism evidence="1 2">
    <name type="scientific">Pistacia atlantica</name>
    <dbReference type="NCBI Taxonomy" id="434234"/>
    <lineage>
        <taxon>Eukaryota</taxon>
        <taxon>Viridiplantae</taxon>
        <taxon>Streptophyta</taxon>
        <taxon>Embryophyta</taxon>
        <taxon>Tracheophyta</taxon>
        <taxon>Spermatophyta</taxon>
        <taxon>Magnoliopsida</taxon>
        <taxon>eudicotyledons</taxon>
        <taxon>Gunneridae</taxon>
        <taxon>Pentapetalae</taxon>
        <taxon>rosids</taxon>
        <taxon>malvids</taxon>
        <taxon>Sapindales</taxon>
        <taxon>Anacardiaceae</taxon>
        <taxon>Pistacia</taxon>
    </lineage>
</organism>
<protein>
    <submittedName>
        <fullName evidence="1">Uncharacterized protein</fullName>
    </submittedName>
</protein>
<evidence type="ECO:0000313" key="2">
    <source>
        <dbReference type="Proteomes" id="UP001164250"/>
    </source>
</evidence>
<comment type="caution">
    <text evidence="1">The sequence shown here is derived from an EMBL/GenBank/DDBJ whole genome shotgun (WGS) entry which is preliminary data.</text>
</comment>
<dbReference type="Proteomes" id="UP001164250">
    <property type="component" value="Chromosome 9"/>
</dbReference>
<proteinExistence type="predicted"/>
<name>A0ACC1ANV4_9ROSI</name>
<gene>
    <name evidence="1" type="ORF">Patl1_31383</name>
</gene>
<accession>A0ACC1ANV4</accession>
<keyword evidence="2" id="KW-1185">Reference proteome</keyword>
<dbReference type="EMBL" id="CM047905">
    <property type="protein sequence ID" value="KAJ0088337.1"/>
    <property type="molecule type" value="Genomic_DNA"/>
</dbReference>
<sequence>MLPGGVGRKPSWYTVAEAPKLMAFCCKLMPWLSRFAVSSFSLYFNCLPSAQRIAWLQAIKATRITNLFMDPLAEEWKSYKDV</sequence>